<protein>
    <recommendedName>
        <fullName evidence="6">G-protein coupled receptors family 1 profile domain-containing protein</fullName>
    </recommendedName>
</protein>
<feature type="transmembrane region" description="Helical" evidence="5">
    <location>
        <begin position="122"/>
        <end position="144"/>
    </location>
</feature>
<dbReference type="PANTHER" id="PTHR46641">
    <property type="entry name" value="FMRFAMIDE RECEPTOR-RELATED"/>
    <property type="match status" value="1"/>
</dbReference>
<organism evidence="7 8">
    <name type="scientific">Candidula unifasciata</name>
    <dbReference type="NCBI Taxonomy" id="100452"/>
    <lineage>
        <taxon>Eukaryota</taxon>
        <taxon>Metazoa</taxon>
        <taxon>Spiralia</taxon>
        <taxon>Lophotrochozoa</taxon>
        <taxon>Mollusca</taxon>
        <taxon>Gastropoda</taxon>
        <taxon>Heterobranchia</taxon>
        <taxon>Euthyneura</taxon>
        <taxon>Panpulmonata</taxon>
        <taxon>Eupulmonata</taxon>
        <taxon>Stylommatophora</taxon>
        <taxon>Helicina</taxon>
        <taxon>Helicoidea</taxon>
        <taxon>Geomitridae</taxon>
        <taxon>Candidula</taxon>
    </lineage>
</organism>
<reference evidence="7" key="1">
    <citation type="submission" date="2021-04" db="EMBL/GenBank/DDBJ databases">
        <authorList>
            <consortium name="Molecular Ecology Group"/>
        </authorList>
    </citation>
    <scope>NUCLEOTIDE SEQUENCE</scope>
</reference>
<dbReference type="Pfam" id="PF00001">
    <property type="entry name" value="7tm_1"/>
    <property type="match status" value="1"/>
</dbReference>
<dbReference type="GO" id="GO:0016020">
    <property type="term" value="C:membrane"/>
    <property type="evidence" value="ECO:0007669"/>
    <property type="project" value="UniProtKB-SubCell"/>
</dbReference>
<gene>
    <name evidence="7" type="ORF">CUNI_LOCUS8825</name>
</gene>
<name>A0A8S3Z1D0_9EUPU</name>
<dbReference type="OrthoDB" id="9990906at2759"/>
<feature type="domain" description="G-protein coupled receptors family 1 profile" evidence="6">
    <location>
        <begin position="1"/>
        <end position="153"/>
    </location>
</feature>
<accession>A0A8S3Z1D0</accession>
<comment type="caution">
    <text evidence="7">The sequence shown here is derived from an EMBL/GenBank/DDBJ whole genome shotgun (WGS) entry which is preliminary data.</text>
</comment>
<keyword evidence="3 5" id="KW-1133">Transmembrane helix</keyword>
<proteinExistence type="predicted"/>
<feature type="transmembrane region" description="Helical" evidence="5">
    <location>
        <begin position="25"/>
        <end position="46"/>
    </location>
</feature>
<keyword evidence="2 5" id="KW-0812">Transmembrane</keyword>
<evidence type="ECO:0000256" key="5">
    <source>
        <dbReference type="SAM" id="Phobius"/>
    </source>
</evidence>
<keyword evidence="8" id="KW-1185">Reference proteome</keyword>
<evidence type="ECO:0000256" key="2">
    <source>
        <dbReference type="ARBA" id="ARBA00022692"/>
    </source>
</evidence>
<dbReference type="Proteomes" id="UP000678393">
    <property type="component" value="Unassembled WGS sequence"/>
</dbReference>
<keyword evidence="4 5" id="KW-0472">Membrane</keyword>
<dbReference type="AlphaFoldDB" id="A0A8S3Z1D0"/>
<feature type="non-terminal residue" evidence="7">
    <location>
        <position position="153"/>
    </location>
</feature>
<evidence type="ECO:0000256" key="3">
    <source>
        <dbReference type="ARBA" id="ARBA00022989"/>
    </source>
</evidence>
<comment type="subcellular location">
    <subcellularLocation>
        <location evidence="1">Membrane</location>
    </subcellularLocation>
</comment>
<dbReference type="GO" id="GO:0004930">
    <property type="term" value="F:G protein-coupled receptor activity"/>
    <property type="evidence" value="ECO:0007669"/>
    <property type="project" value="InterPro"/>
</dbReference>
<evidence type="ECO:0000313" key="8">
    <source>
        <dbReference type="Proteomes" id="UP000678393"/>
    </source>
</evidence>
<evidence type="ECO:0000256" key="1">
    <source>
        <dbReference type="ARBA" id="ARBA00004370"/>
    </source>
</evidence>
<dbReference type="InterPro" id="IPR017452">
    <property type="entry name" value="GPCR_Rhodpsn_7TM"/>
</dbReference>
<dbReference type="EMBL" id="CAJHNH020001487">
    <property type="protein sequence ID" value="CAG5123267.1"/>
    <property type="molecule type" value="Genomic_DNA"/>
</dbReference>
<dbReference type="InterPro" id="IPR000276">
    <property type="entry name" value="GPCR_Rhodpsn"/>
</dbReference>
<sequence>MNQSVFSAAGRIDVSWFHKHGVCQMIVFITYVCGFLSVWMVVMVTLENYIRICHPHQVHTWCTPGKARVVLLVLGLTAVFCYNFPLWTTYSDTTQNKSICSLNPGYSNFNEGLTYFDTAMTLVIPAILVFSFMCGIFVSLLAVYKRNKRMKKL</sequence>
<evidence type="ECO:0000313" key="7">
    <source>
        <dbReference type="EMBL" id="CAG5123267.1"/>
    </source>
</evidence>
<feature type="non-terminal residue" evidence="7">
    <location>
        <position position="1"/>
    </location>
</feature>
<dbReference type="CDD" id="cd00637">
    <property type="entry name" value="7tm_classA_rhodopsin-like"/>
    <property type="match status" value="1"/>
</dbReference>
<dbReference type="SUPFAM" id="SSF81321">
    <property type="entry name" value="Family A G protein-coupled receptor-like"/>
    <property type="match status" value="1"/>
</dbReference>
<dbReference type="InterPro" id="IPR052954">
    <property type="entry name" value="GPCR-Ligand_Int"/>
</dbReference>
<dbReference type="PROSITE" id="PS50262">
    <property type="entry name" value="G_PROTEIN_RECEP_F1_2"/>
    <property type="match status" value="1"/>
</dbReference>
<dbReference type="Gene3D" id="1.20.1070.10">
    <property type="entry name" value="Rhodopsin 7-helix transmembrane proteins"/>
    <property type="match status" value="1"/>
</dbReference>
<feature type="transmembrane region" description="Helical" evidence="5">
    <location>
        <begin position="67"/>
        <end position="87"/>
    </location>
</feature>
<evidence type="ECO:0000259" key="6">
    <source>
        <dbReference type="PROSITE" id="PS50262"/>
    </source>
</evidence>
<evidence type="ECO:0000256" key="4">
    <source>
        <dbReference type="ARBA" id="ARBA00023136"/>
    </source>
</evidence>